<protein>
    <submittedName>
        <fullName evidence="1">Uncharacterized protein</fullName>
    </submittedName>
</protein>
<name>A0A550CMB7_9AGAR</name>
<comment type="caution">
    <text evidence="1">The sequence shown here is derived from an EMBL/GenBank/DDBJ whole genome shotgun (WGS) entry which is preliminary data.</text>
</comment>
<organism evidence="1 2">
    <name type="scientific">Schizophyllum amplum</name>
    <dbReference type="NCBI Taxonomy" id="97359"/>
    <lineage>
        <taxon>Eukaryota</taxon>
        <taxon>Fungi</taxon>
        <taxon>Dikarya</taxon>
        <taxon>Basidiomycota</taxon>
        <taxon>Agaricomycotina</taxon>
        <taxon>Agaricomycetes</taxon>
        <taxon>Agaricomycetidae</taxon>
        <taxon>Agaricales</taxon>
        <taxon>Schizophyllaceae</taxon>
        <taxon>Schizophyllum</taxon>
    </lineage>
</organism>
<reference evidence="1 2" key="1">
    <citation type="journal article" date="2019" name="New Phytol.">
        <title>Comparative genomics reveals unique wood-decay strategies and fruiting body development in the Schizophyllaceae.</title>
        <authorList>
            <person name="Almasi E."/>
            <person name="Sahu N."/>
            <person name="Krizsan K."/>
            <person name="Balint B."/>
            <person name="Kovacs G.M."/>
            <person name="Kiss B."/>
            <person name="Cseklye J."/>
            <person name="Drula E."/>
            <person name="Henrissat B."/>
            <person name="Nagy I."/>
            <person name="Chovatia M."/>
            <person name="Adam C."/>
            <person name="LaButti K."/>
            <person name="Lipzen A."/>
            <person name="Riley R."/>
            <person name="Grigoriev I.V."/>
            <person name="Nagy L.G."/>
        </authorList>
    </citation>
    <scope>NUCLEOTIDE SEQUENCE [LARGE SCALE GENOMIC DNA]</scope>
    <source>
        <strain evidence="1 2">NL-1724</strain>
    </source>
</reference>
<dbReference type="Proteomes" id="UP000320762">
    <property type="component" value="Unassembled WGS sequence"/>
</dbReference>
<dbReference type="AlphaFoldDB" id="A0A550CMB7"/>
<proteinExistence type="predicted"/>
<evidence type="ECO:0000313" key="1">
    <source>
        <dbReference type="EMBL" id="TRM65946.1"/>
    </source>
</evidence>
<evidence type="ECO:0000313" key="2">
    <source>
        <dbReference type="Proteomes" id="UP000320762"/>
    </source>
</evidence>
<gene>
    <name evidence="1" type="ORF">BD626DRAFT_486303</name>
</gene>
<keyword evidence="2" id="KW-1185">Reference proteome</keyword>
<accession>A0A550CMB7</accession>
<dbReference type="EMBL" id="VDMD01000004">
    <property type="protein sequence ID" value="TRM65946.1"/>
    <property type="molecule type" value="Genomic_DNA"/>
</dbReference>
<sequence>MFVDCDAISEQKTCRVADCERRQRYARPCPTAAIVFLLSSRSMNFEISRPLSRIRRQAAGGMSWPLLLLTWSGRR</sequence>